<feature type="transmembrane region" description="Helical" evidence="1">
    <location>
        <begin position="45"/>
        <end position="64"/>
    </location>
</feature>
<keyword evidence="1" id="KW-1133">Transmembrane helix</keyword>
<protein>
    <submittedName>
        <fullName evidence="2">Uncharacterized protein</fullName>
    </submittedName>
</protein>
<keyword evidence="1" id="KW-0472">Membrane</keyword>
<evidence type="ECO:0000313" key="3">
    <source>
        <dbReference type="Proteomes" id="UP000728647"/>
    </source>
</evidence>
<organism evidence="2 3">
    <name type="scientific">Haloterrigena gelatinilytica</name>
    <dbReference type="NCBI Taxonomy" id="2741724"/>
    <lineage>
        <taxon>Archaea</taxon>
        <taxon>Methanobacteriati</taxon>
        <taxon>Methanobacteriota</taxon>
        <taxon>Stenosarchaea group</taxon>
        <taxon>Halobacteria</taxon>
        <taxon>Halobacteriales</taxon>
        <taxon>Natrialbaceae</taxon>
        <taxon>Haloterrigena</taxon>
    </lineage>
</organism>
<dbReference type="RefSeq" id="WP_174701262.1">
    <property type="nucleotide sequence ID" value="NZ_JABURA010000001.1"/>
</dbReference>
<sequence>MTDASAFERLNQQLKENHIFHAIAAVVVLFAVSIAYDLYTGSEPAFLEAIGRGIVLGAIYYGGLKYNDSANGSD</sequence>
<evidence type="ECO:0000313" key="2">
    <source>
        <dbReference type="EMBL" id="NUB90090.1"/>
    </source>
</evidence>
<gene>
    <name evidence="2" type="ORF">HT576_03455</name>
</gene>
<dbReference type="OrthoDB" id="193920at2157"/>
<dbReference type="EMBL" id="JABURA010000001">
    <property type="protein sequence ID" value="NUB90090.1"/>
    <property type="molecule type" value="Genomic_DNA"/>
</dbReference>
<comment type="caution">
    <text evidence="2">The sequence shown here is derived from an EMBL/GenBank/DDBJ whole genome shotgun (WGS) entry which is preliminary data.</text>
</comment>
<accession>A0A8J8GIZ7</accession>
<name>A0A8J8GIZ7_9EURY</name>
<reference evidence="2" key="1">
    <citation type="submission" date="2020-06" db="EMBL/GenBank/DDBJ databases">
        <title>Haloterrigena sp. nov., an extremely halophilic archaeon isolated from a saline sediment.</title>
        <authorList>
            <person name="Liu B.-B."/>
        </authorList>
    </citation>
    <scope>NUCLEOTIDE SEQUENCE</scope>
    <source>
        <strain evidence="2">SYSU A121-1</strain>
    </source>
</reference>
<evidence type="ECO:0000256" key="1">
    <source>
        <dbReference type="SAM" id="Phobius"/>
    </source>
</evidence>
<feature type="transmembrane region" description="Helical" evidence="1">
    <location>
        <begin position="19"/>
        <end position="39"/>
    </location>
</feature>
<dbReference type="AlphaFoldDB" id="A0A8J8GIZ7"/>
<keyword evidence="1" id="KW-0812">Transmembrane</keyword>
<proteinExistence type="predicted"/>
<dbReference type="Proteomes" id="UP000728647">
    <property type="component" value="Unassembled WGS sequence"/>
</dbReference>